<evidence type="ECO:0000313" key="3">
    <source>
        <dbReference type="Proteomes" id="UP000606600"/>
    </source>
</evidence>
<dbReference type="Proteomes" id="UP000606600">
    <property type="component" value="Unassembled WGS sequence"/>
</dbReference>
<gene>
    <name evidence="2" type="ORF">IDJ77_03750</name>
</gene>
<accession>A0ABR7WNG5</accession>
<protein>
    <submittedName>
        <fullName evidence="2">ORF6N domain-containing protein</fullName>
    </submittedName>
</protein>
<keyword evidence="3" id="KW-1185">Reference proteome</keyword>
<comment type="caution">
    <text evidence="2">The sequence shown here is derived from an EMBL/GenBank/DDBJ whole genome shotgun (WGS) entry which is preliminary data.</text>
</comment>
<dbReference type="EMBL" id="JACWMY010000002">
    <property type="protein sequence ID" value="MBD1362914.1"/>
    <property type="molecule type" value="Genomic_DNA"/>
</dbReference>
<organism evidence="2 3">
    <name type="scientific">Mucilaginibacter pankratovii</name>
    <dbReference type="NCBI Taxonomy" id="2772110"/>
    <lineage>
        <taxon>Bacteria</taxon>
        <taxon>Pseudomonadati</taxon>
        <taxon>Bacteroidota</taxon>
        <taxon>Sphingobacteriia</taxon>
        <taxon>Sphingobacteriales</taxon>
        <taxon>Sphingobacteriaceae</taxon>
        <taxon>Mucilaginibacter</taxon>
    </lineage>
</organism>
<reference evidence="2 3" key="1">
    <citation type="submission" date="2020-09" db="EMBL/GenBank/DDBJ databases">
        <title>Novel species of Mucilaginibacter isolated from a glacier on the Tibetan Plateau.</title>
        <authorList>
            <person name="Liu Q."/>
            <person name="Xin Y.-H."/>
        </authorList>
    </citation>
    <scope>NUCLEOTIDE SEQUENCE [LARGE SCALE GENOMIC DNA]</scope>
    <source>
        <strain evidence="2 3">ZT4R22</strain>
    </source>
</reference>
<sequence>MKTMATPDKLIELLTGKVFKVRNQTVVFDFDAAALYEVNIAVLHKTVTRQSKRFPPDFMFWLTPDEWQEVAEQISPGLSATKRLPPLAFTNSGLFMLSGVLKGTRVAQVSVLIIESLFSYKKIIDNDEFTTL</sequence>
<feature type="domain" description="KilA-N DNA-binding" evidence="1">
    <location>
        <begin position="17"/>
        <end position="100"/>
    </location>
</feature>
<dbReference type="Pfam" id="PF10543">
    <property type="entry name" value="ORF6N"/>
    <property type="match status" value="1"/>
</dbReference>
<evidence type="ECO:0000259" key="1">
    <source>
        <dbReference type="Pfam" id="PF10543"/>
    </source>
</evidence>
<name>A0ABR7WNG5_9SPHI</name>
<dbReference type="InterPro" id="IPR018873">
    <property type="entry name" value="KilA-N_DNA-bd_domain"/>
</dbReference>
<proteinExistence type="predicted"/>
<evidence type="ECO:0000313" key="2">
    <source>
        <dbReference type="EMBL" id="MBD1362914.1"/>
    </source>
</evidence>